<name>A0A314UAR9_PRUYE</name>
<accession>A0A314UAR9</accession>
<proteinExistence type="predicted"/>
<organism evidence="1 2">
    <name type="scientific">Prunus yedoensis var. nudiflora</name>
    <dbReference type="NCBI Taxonomy" id="2094558"/>
    <lineage>
        <taxon>Eukaryota</taxon>
        <taxon>Viridiplantae</taxon>
        <taxon>Streptophyta</taxon>
        <taxon>Embryophyta</taxon>
        <taxon>Tracheophyta</taxon>
        <taxon>Spermatophyta</taxon>
        <taxon>Magnoliopsida</taxon>
        <taxon>eudicotyledons</taxon>
        <taxon>Gunneridae</taxon>
        <taxon>Pentapetalae</taxon>
        <taxon>rosids</taxon>
        <taxon>fabids</taxon>
        <taxon>Rosales</taxon>
        <taxon>Rosaceae</taxon>
        <taxon>Amygdaloideae</taxon>
        <taxon>Amygdaleae</taxon>
        <taxon>Prunus</taxon>
    </lineage>
</organism>
<reference evidence="1 2" key="1">
    <citation type="submission" date="2018-02" db="EMBL/GenBank/DDBJ databases">
        <title>Draft genome of wild Prunus yedoensis var. nudiflora.</title>
        <authorList>
            <person name="Baek S."/>
            <person name="Kim J.-H."/>
            <person name="Choi K."/>
            <person name="Kim G.-B."/>
            <person name="Cho A."/>
            <person name="Jang H."/>
            <person name="Shin C.-H."/>
            <person name="Yu H.-J."/>
            <person name="Mun J.-H."/>
        </authorList>
    </citation>
    <scope>NUCLEOTIDE SEQUENCE [LARGE SCALE GENOMIC DNA]</scope>
    <source>
        <strain evidence="2">cv. Jeju island</strain>
        <tissue evidence="1">Leaf</tissue>
    </source>
</reference>
<evidence type="ECO:0000313" key="1">
    <source>
        <dbReference type="EMBL" id="PQM34188.1"/>
    </source>
</evidence>
<keyword evidence="2" id="KW-1185">Reference proteome</keyword>
<gene>
    <name evidence="1" type="ORF">Pyn_04307</name>
</gene>
<comment type="caution">
    <text evidence="1">The sequence shown here is derived from an EMBL/GenBank/DDBJ whole genome shotgun (WGS) entry which is preliminary data.</text>
</comment>
<sequence>MSQGGVSRHKGVEGAKLACRKVVCLGTRMLKAQNLHVAGQGAEGIRLARRKIRCRREYLCVTR</sequence>
<dbReference type="Proteomes" id="UP000250321">
    <property type="component" value="Unassembled WGS sequence"/>
</dbReference>
<protein>
    <submittedName>
        <fullName evidence="1">Uncharacterized protein</fullName>
    </submittedName>
</protein>
<dbReference type="AlphaFoldDB" id="A0A314UAR9"/>
<dbReference type="EMBL" id="PJQY01003825">
    <property type="protein sequence ID" value="PQM34188.1"/>
    <property type="molecule type" value="Genomic_DNA"/>
</dbReference>
<evidence type="ECO:0000313" key="2">
    <source>
        <dbReference type="Proteomes" id="UP000250321"/>
    </source>
</evidence>